<dbReference type="InterPro" id="IPR013209">
    <property type="entry name" value="LNS2"/>
</dbReference>
<dbReference type="PANTHER" id="PTHR12181">
    <property type="entry name" value="LIPIN"/>
    <property type="match status" value="1"/>
</dbReference>
<dbReference type="EMBL" id="JAATIQ010000003">
    <property type="protein sequence ID" value="KAF4403600.1"/>
    <property type="molecule type" value="Genomic_DNA"/>
</dbReference>
<reference evidence="2 3" key="1">
    <citation type="journal article" date="2020" name="bioRxiv">
        <title>Sequence and annotation of 42 cannabis genomes reveals extensive copy number variation in cannabinoid synthesis and pathogen resistance genes.</title>
        <authorList>
            <person name="Mckernan K.J."/>
            <person name="Helbert Y."/>
            <person name="Kane L.T."/>
            <person name="Ebling H."/>
            <person name="Zhang L."/>
            <person name="Liu B."/>
            <person name="Eaton Z."/>
            <person name="Mclaughlin S."/>
            <person name="Kingan S."/>
            <person name="Baybayan P."/>
            <person name="Concepcion G."/>
            <person name="Jordan M."/>
            <person name="Riva A."/>
            <person name="Barbazuk W."/>
            <person name="Harkins T."/>
        </authorList>
    </citation>
    <scope>NUCLEOTIDE SEQUENCE [LARGE SCALE GENOMIC DNA]</scope>
    <source>
        <strain evidence="3">cv. Jamaican Lion 4</strain>
        <tissue evidence="2">Leaf</tissue>
    </source>
</reference>
<gene>
    <name evidence="2" type="ORF">G4B88_002453</name>
</gene>
<sequence>MFPRHHVQTLYVLKALIGRAPHEFKIACLEVKVNKKPDIKKLFPNDYNPFYAGFGNRDTDELSYRKIGIPKGKVFVINPKGEVAISHRIDVKSYTSLHTLVNDIWDFIYAEYVMAAGHHHRSIVWQISSFLLHEVSLVAILCIMQYKSNVDGEWRHDENENLNMRS</sequence>
<dbReference type="GO" id="GO:0008195">
    <property type="term" value="F:phosphatidate phosphatase activity"/>
    <property type="evidence" value="ECO:0007669"/>
    <property type="project" value="TreeGrafter"/>
</dbReference>
<dbReference type="SMART" id="SM00775">
    <property type="entry name" value="LNS2"/>
    <property type="match status" value="1"/>
</dbReference>
<keyword evidence="3" id="KW-1185">Reference proteome</keyword>
<evidence type="ECO:0000259" key="1">
    <source>
        <dbReference type="SMART" id="SM00775"/>
    </source>
</evidence>
<dbReference type="PANTHER" id="PTHR12181:SF59">
    <property type="entry name" value="PHOSPHATIDATE PHOSPHATASE PAH1"/>
    <property type="match status" value="1"/>
</dbReference>
<dbReference type="InterPro" id="IPR026058">
    <property type="entry name" value="LIPIN"/>
</dbReference>
<feature type="domain" description="LNS2/PITP" evidence="1">
    <location>
        <begin position="1"/>
        <end position="86"/>
    </location>
</feature>
<dbReference type="InterPro" id="IPR031315">
    <property type="entry name" value="LNS2/PITP"/>
</dbReference>
<name>A0A7J6IA87_CANSA</name>
<dbReference type="Pfam" id="PF08235">
    <property type="entry name" value="LNS2"/>
    <property type="match status" value="1"/>
</dbReference>
<proteinExistence type="predicted"/>
<evidence type="ECO:0000313" key="2">
    <source>
        <dbReference type="EMBL" id="KAF4403600.1"/>
    </source>
</evidence>
<comment type="caution">
    <text evidence="2">The sequence shown here is derived from an EMBL/GenBank/DDBJ whole genome shotgun (WGS) entry which is preliminary data.</text>
</comment>
<dbReference type="Proteomes" id="UP000583929">
    <property type="component" value="Unassembled WGS sequence"/>
</dbReference>
<dbReference type="AlphaFoldDB" id="A0A7J6IA87"/>
<accession>A0A7J6IA87</accession>
<evidence type="ECO:0000313" key="3">
    <source>
        <dbReference type="Proteomes" id="UP000583929"/>
    </source>
</evidence>
<protein>
    <recommendedName>
        <fullName evidence="1">LNS2/PITP domain-containing protein</fullName>
    </recommendedName>
</protein>
<organism evidence="2 3">
    <name type="scientific">Cannabis sativa</name>
    <name type="common">Hemp</name>
    <name type="synonym">Marijuana</name>
    <dbReference type="NCBI Taxonomy" id="3483"/>
    <lineage>
        <taxon>Eukaryota</taxon>
        <taxon>Viridiplantae</taxon>
        <taxon>Streptophyta</taxon>
        <taxon>Embryophyta</taxon>
        <taxon>Tracheophyta</taxon>
        <taxon>Spermatophyta</taxon>
        <taxon>Magnoliopsida</taxon>
        <taxon>eudicotyledons</taxon>
        <taxon>Gunneridae</taxon>
        <taxon>Pentapetalae</taxon>
        <taxon>rosids</taxon>
        <taxon>fabids</taxon>
        <taxon>Rosales</taxon>
        <taxon>Cannabaceae</taxon>
        <taxon>Cannabis</taxon>
    </lineage>
</organism>